<dbReference type="Proteomes" id="UP000821865">
    <property type="component" value="Chromosome 3"/>
</dbReference>
<proteinExistence type="predicted"/>
<evidence type="ECO:0000313" key="2">
    <source>
        <dbReference type="Proteomes" id="UP000821865"/>
    </source>
</evidence>
<gene>
    <name evidence="1" type="ORF">HPB49_006516</name>
</gene>
<evidence type="ECO:0000313" key="1">
    <source>
        <dbReference type="EMBL" id="KAH7958918.1"/>
    </source>
</evidence>
<accession>A0ACB8D3K1</accession>
<keyword evidence="2" id="KW-1185">Reference proteome</keyword>
<organism evidence="1 2">
    <name type="scientific">Dermacentor silvarum</name>
    <name type="common">Tick</name>
    <dbReference type="NCBI Taxonomy" id="543639"/>
    <lineage>
        <taxon>Eukaryota</taxon>
        <taxon>Metazoa</taxon>
        <taxon>Ecdysozoa</taxon>
        <taxon>Arthropoda</taxon>
        <taxon>Chelicerata</taxon>
        <taxon>Arachnida</taxon>
        <taxon>Acari</taxon>
        <taxon>Parasitiformes</taxon>
        <taxon>Ixodida</taxon>
        <taxon>Ixodoidea</taxon>
        <taxon>Ixodidae</taxon>
        <taxon>Rhipicephalinae</taxon>
        <taxon>Dermacentor</taxon>
    </lineage>
</organism>
<sequence length="560" mass="60247">MSVGAGYVCSTATEDPSSPLNLNEKAHRAARELTYRGSDSDGPTPRTPREGGEDCGGGDGEDGGGDDDDEVAIQDDRDRLVTSYLLSKITYPTRVCDVFGALHGKRVGRGAPRIAVAFPPTQASFAAERALGQSAAICEINPENQDLASCVVPSPPGSCSSLSQAELPPFFTEYRWVINPGKKNQILGRQSHVTPASTFAAKKRCADHTAKRVIRRGGCRSIARILSCIEKESVRNRACRGLANIAMTSRGAKAIHGCKAVEHIVTFLTSPTSCESQVTALRAVRILANTPECRDDLVSCKAPAAAVKFLQTEALQKPAVQALASLTQSCSVECALQIKEADGFKILEELLQASDSGVLESAFAALVNLSVVGDVRPDLGAAQAISALIRQLSDYKLAKPNARARWLAAIQRDKWSPNTTSCYTNVCSRHFKEEDFIEGKRRRLKKGAVPPIFEEYPSHLLPKSTPARNTASIDKRVSATMARNDSASGSAMQQLKPAAAPTSSVEDMSDCCSMDTSTAPNSCDQSVQVNIRSTSSVLVIERAKWIRKEKGLRSQLLRLQ</sequence>
<dbReference type="EMBL" id="CM023472">
    <property type="protein sequence ID" value="KAH7958918.1"/>
    <property type="molecule type" value="Genomic_DNA"/>
</dbReference>
<comment type="caution">
    <text evidence="1">The sequence shown here is derived from an EMBL/GenBank/DDBJ whole genome shotgun (WGS) entry which is preliminary data.</text>
</comment>
<name>A0ACB8D3K1_DERSI</name>
<reference evidence="1" key="1">
    <citation type="submission" date="2020-05" db="EMBL/GenBank/DDBJ databases">
        <title>Large-scale comparative analyses of tick genomes elucidate their genetic diversity and vector capacities.</title>
        <authorList>
            <person name="Jia N."/>
            <person name="Wang J."/>
            <person name="Shi W."/>
            <person name="Du L."/>
            <person name="Sun Y."/>
            <person name="Zhan W."/>
            <person name="Jiang J."/>
            <person name="Wang Q."/>
            <person name="Zhang B."/>
            <person name="Ji P."/>
            <person name="Sakyi L.B."/>
            <person name="Cui X."/>
            <person name="Yuan T."/>
            <person name="Jiang B."/>
            <person name="Yang W."/>
            <person name="Lam T.T.-Y."/>
            <person name="Chang Q."/>
            <person name="Ding S."/>
            <person name="Wang X."/>
            <person name="Zhu J."/>
            <person name="Ruan X."/>
            <person name="Zhao L."/>
            <person name="Wei J."/>
            <person name="Que T."/>
            <person name="Du C."/>
            <person name="Cheng J."/>
            <person name="Dai P."/>
            <person name="Han X."/>
            <person name="Huang E."/>
            <person name="Gao Y."/>
            <person name="Liu J."/>
            <person name="Shao H."/>
            <person name="Ye R."/>
            <person name="Li L."/>
            <person name="Wei W."/>
            <person name="Wang X."/>
            <person name="Wang C."/>
            <person name="Yang T."/>
            <person name="Huo Q."/>
            <person name="Li W."/>
            <person name="Guo W."/>
            <person name="Chen H."/>
            <person name="Zhou L."/>
            <person name="Ni X."/>
            <person name="Tian J."/>
            <person name="Zhou Y."/>
            <person name="Sheng Y."/>
            <person name="Liu T."/>
            <person name="Pan Y."/>
            <person name="Xia L."/>
            <person name="Li J."/>
            <person name="Zhao F."/>
            <person name="Cao W."/>
        </authorList>
    </citation>
    <scope>NUCLEOTIDE SEQUENCE</scope>
    <source>
        <strain evidence="1">Dsil-2018</strain>
    </source>
</reference>
<protein>
    <submittedName>
        <fullName evidence="1">Uncharacterized protein</fullName>
    </submittedName>
</protein>